<dbReference type="Proteomes" id="UP000265930">
    <property type="component" value="Unassembled WGS sequence"/>
</dbReference>
<dbReference type="EMBL" id="QXDJ01000005">
    <property type="protein sequence ID" value="RII32955.1"/>
    <property type="molecule type" value="Genomic_DNA"/>
</dbReference>
<organism evidence="1 2">
    <name type="scientific">Clostridium chromiireducens</name>
    <dbReference type="NCBI Taxonomy" id="225345"/>
    <lineage>
        <taxon>Bacteria</taxon>
        <taxon>Bacillati</taxon>
        <taxon>Bacillota</taxon>
        <taxon>Clostridia</taxon>
        <taxon>Eubacteriales</taxon>
        <taxon>Clostridiaceae</taxon>
        <taxon>Clostridium</taxon>
    </lineage>
</organism>
<reference evidence="1 2" key="1">
    <citation type="submission" date="2018-08" db="EMBL/GenBank/DDBJ databases">
        <title>Genome of Clostridium chromiireducens C1, DSM12136.</title>
        <authorList>
            <person name="Xing M."/>
            <person name="Wei Y."/>
            <person name="Ang E.L."/>
            <person name="Zhao H."/>
            <person name="Zhang Y."/>
        </authorList>
    </citation>
    <scope>NUCLEOTIDE SEQUENCE [LARGE SCALE GENOMIC DNA]</scope>
    <source>
        <strain evidence="1 2">C1</strain>
    </source>
</reference>
<dbReference type="Pfam" id="PF14390">
    <property type="entry name" value="DUF4420"/>
    <property type="match status" value="1"/>
</dbReference>
<comment type="caution">
    <text evidence="1">The sequence shown here is derived from an EMBL/GenBank/DDBJ whole genome shotgun (WGS) entry which is preliminary data.</text>
</comment>
<evidence type="ECO:0000313" key="1">
    <source>
        <dbReference type="EMBL" id="RII32955.1"/>
    </source>
</evidence>
<dbReference type="InterPro" id="IPR025534">
    <property type="entry name" value="DUF4420"/>
</dbReference>
<sequence>MYLNNIFLDILADFKKEQYKLKRILSRKFSFKNGCSIIISLQNDMNKREISFLLGNNYDMDLLKTLPKWKGMEQRISIINDESGSNEYIIFSQLEGYEAKIYEAVMQDIINNMEKISSVNDLGKLLNLILSKWKNFFKNENSLVMQEIEQQGLYAELLMLEKLIKIRGSRMVYCWSGCEGETHDFYIDKNTVEVKSSSRKEQNMIKISSEYQLDNVGLSGNLYLSFFKLRKSAVDGEKLSDIVERIQNLLDDVTVSEFNDKLFKYGYLVQCKELYNYKFTLLEDSYYNVLDGFPRIVASNIPKGVSGISYTISLDACDRFQITAESFYNEVII</sequence>
<evidence type="ECO:0000313" key="2">
    <source>
        <dbReference type="Proteomes" id="UP000265930"/>
    </source>
</evidence>
<accession>A0A399IIX8</accession>
<proteinExistence type="predicted"/>
<protein>
    <submittedName>
        <fullName evidence="1">PD-(D/E)XK motif protein</fullName>
    </submittedName>
</protein>
<gene>
    <name evidence="1" type="ORF">D2A34_19150</name>
</gene>
<name>A0A399IIX8_9CLOT</name>
<dbReference type="AlphaFoldDB" id="A0A399IIX8"/>
<dbReference type="RefSeq" id="WP_119367645.1">
    <property type="nucleotide sequence ID" value="NZ_QXDJ01000005.1"/>
</dbReference>